<feature type="transmembrane region" description="Helical" evidence="1">
    <location>
        <begin position="6"/>
        <end position="25"/>
    </location>
</feature>
<dbReference type="AlphaFoldDB" id="A0A1M4ZGG6"/>
<dbReference type="Proteomes" id="UP000184114">
    <property type="component" value="Unassembled WGS sequence"/>
</dbReference>
<dbReference type="EMBL" id="FQTY01000024">
    <property type="protein sequence ID" value="SHF16676.1"/>
    <property type="molecule type" value="Genomic_DNA"/>
</dbReference>
<organism evidence="2 3">
    <name type="scientific">Tissierella praeacuta DSM 18095</name>
    <dbReference type="NCBI Taxonomy" id="1123404"/>
    <lineage>
        <taxon>Bacteria</taxon>
        <taxon>Bacillati</taxon>
        <taxon>Bacillota</taxon>
        <taxon>Tissierellia</taxon>
        <taxon>Tissierellales</taxon>
        <taxon>Tissierellaceae</taxon>
        <taxon>Tissierella</taxon>
    </lineage>
</organism>
<evidence type="ECO:0000256" key="1">
    <source>
        <dbReference type="SAM" id="Phobius"/>
    </source>
</evidence>
<accession>A0A1M4ZGG6</accession>
<dbReference type="STRING" id="1123404.SAMN02745784_03033"/>
<keyword evidence="1" id="KW-0472">Membrane</keyword>
<evidence type="ECO:0008006" key="4">
    <source>
        <dbReference type="Google" id="ProtNLM"/>
    </source>
</evidence>
<reference evidence="3" key="1">
    <citation type="submission" date="2016-11" db="EMBL/GenBank/DDBJ databases">
        <authorList>
            <person name="Varghese N."/>
            <person name="Submissions S."/>
        </authorList>
    </citation>
    <scope>NUCLEOTIDE SEQUENCE [LARGE SCALE GENOMIC DNA]</scope>
    <source>
        <strain evidence="3">DSM 18095</strain>
    </source>
</reference>
<keyword evidence="1" id="KW-0812">Transmembrane</keyword>
<protein>
    <recommendedName>
        <fullName evidence="4">BofC C-terminal domain-containing protein</fullName>
    </recommendedName>
</protein>
<evidence type="ECO:0000313" key="2">
    <source>
        <dbReference type="EMBL" id="SHF16676.1"/>
    </source>
</evidence>
<dbReference type="RefSeq" id="WP_072977861.1">
    <property type="nucleotide sequence ID" value="NZ_FQTY01000024.1"/>
</dbReference>
<dbReference type="GeneID" id="90995265"/>
<gene>
    <name evidence="2" type="ORF">SAMN02745784_03033</name>
</gene>
<keyword evidence="3" id="KW-1185">Reference proteome</keyword>
<keyword evidence="1" id="KW-1133">Transmembrane helix</keyword>
<evidence type="ECO:0000313" key="3">
    <source>
        <dbReference type="Proteomes" id="UP000184114"/>
    </source>
</evidence>
<proteinExistence type="predicted"/>
<name>A0A1M4ZGG6_9FIRM</name>
<sequence>MKKDKVLPVFFFSLTLFLVSFIFGYQLMSKRLNPKDISKIDIKEKDILEHPEKEILGEGNRISPNTFIEERIHYMACNHVVTKTNLVEDNMVNMTREEFIEYIQENYPDKKLISFSSSKITLGTTKNHLCENHYIVGEKDGLIAIFKVGENGERVLDNVLVDYPISLLMDIDQEKIIDGIVVDNEDELSEILENFIS</sequence>